<keyword evidence="1" id="KW-0812">Transmembrane</keyword>
<name>A0A9X3FAM1_9BACT</name>
<organism evidence="2 3">
    <name type="scientific">Draconibacterium aestuarii</name>
    <dbReference type="NCBI Taxonomy" id="2998507"/>
    <lineage>
        <taxon>Bacteria</taxon>
        <taxon>Pseudomonadati</taxon>
        <taxon>Bacteroidota</taxon>
        <taxon>Bacteroidia</taxon>
        <taxon>Marinilabiliales</taxon>
        <taxon>Prolixibacteraceae</taxon>
        <taxon>Draconibacterium</taxon>
    </lineage>
</organism>
<dbReference type="RefSeq" id="WP_343335117.1">
    <property type="nucleotide sequence ID" value="NZ_JAPOHD010000063.1"/>
</dbReference>
<dbReference type="AlphaFoldDB" id="A0A9X3FAM1"/>
<dbReference type="EMBL" id="JAPOHD010000063">
    <property type="protein sequence ID" value="MCY1722792.1"/>
    <property type="molecule type" value="Genomic_DNA"/>
</dbReference>
<protein>
    <recommendedName>
        <fullName evidence="4">Energy transducer TonB</fullName>
    </recommendedName>
</protein>
<keyword evidence="1" id="KW-0472">Membrane</keyword>
<reference evidence="2" key="1">
    <citation type="submission" date="2022-11" db="EMBL/GenBank/DDBJ databases">
        <title>Marilongibacter aestuarii gen. nov., sp. nov., isolated from tidal flat sediment.</title>
        <authorList>
            <person name="Jiayan W."/>
        </authorList>
    </citation>
    <scope>NUCLEOTIDE SEQUENCE</scope>
    <source>
        <strain evidence="2">Z1-6</strain>
    </source>
</reference>
<evidence type="ECO:0000313" key="3">
    <source>
        <dbReference type="Proteomes" id="UP001145087"/>
    </source>
</evidence>
<evidence type="ECO:0008006" key="4">
    <source>
        <dbReference type="Google" id="ProtNLM"/>
    </source>
</evidence>
<sequence>MQKLIKIYKQNIYGVIGTLVFHILLFSVFLLSDVNIKGNVKEEAMIIEFPDILPEPEIEEEVVEEVQQSQPENRIENINNRSNVASNQTARENTTKSADEFFDDDYLKELEAAQKLVSDVNNQLSKEIVDMSDIKMPVETTEGMDPDSIKNIIYTGESNIIYYLDNRYHISLPVPVYLSQGGGTVIVDIKVNRSGKVTEANARENNSIRDQQIFLYAQEAASRTVFNADNSAPLSQKGTIQYTFVAQ</sequence>
<keyword evidence="1" id="KW-1133">Transmembrane helix</keyword>
<evidence type="ECO:0000256" key="1">
    <source>
        <dbReference type="SAM" id="Phobius"/>
    </source>
</evidence>
<dbReference type="Proteomes" id="UP001145087">
    <property type="component" value="Unassembled WGS sequence"/>
</dbReference>
<evidence type="ECO:0000313" key="2">
    <source>
        <dbReference type="EMBL" id="MCY1722792.1"/>
    </source>
</evidence>
<comment type="caution">
    <text evidence="2">The sequence shown here is derived from an EMBL/GenBank/DDBJ whole genome shotgun (WGS) entry which is preliminary data.</text>
</comment>
<feature type="transmembrane region" description="Helical" evidence="1">
    <location>
        <begin position="12"/>
        <end position="31"/>
    </location>
</feature>
<proteinExistence type="predicted"/>
<accession>A0A9X3FAM1</accession>
<keyword evidence="3" id="KW-1185">Reference proteome</keyword>
<gene>
    <name evidence="2" type="ORF">OU798_20765</name>
</gene>